<keyword evidence="2" id="KW-1185">Reference proteome</keyword>
<dbReference type="OrthoDB" id="10585987at2759"/>
<proteinExistence type="predicted"/>
<protein>
    <submittedName>
        <fullName evidence="1">Uncharacterized protein</fullName>
    </submittedName>
</protein>
<reference evidence="1 2" key="1">
    <citation type="journal article" date="2019" name="BMC Genomics">
        <title>New insights from Opisthorchis felineus genome: update on genomics of the epidemiologically important liver flukes.</title>
        <authorList>
            <person name="Ershov N.I."/>
            <person name="Mordvinov V.A."/>
            <person name="Prokhortchouk E.B."/>
            <person name="Pakharukova M.Y."/>
            <person name="Gunbin K.V."/>
            <person name="Ustyantsev K."/>
            <person name="Genaev M.A."/>
            <person name="Blinov A.G."/>
            <person name="Mazur A."/>
            <person name="Boulygina E."/>
            <person name="Tsygankova S."/>
            <person name="Khrameeva E."/>
            <person name="Chekanov N."/>
            <person name="Fan G."/>
            <person name="Xiao A."/>
            <person name="Zhang H."/>
            <person name="Xu X."/>
            <person name="Yang H."/>
            <person name="Solovyev V."/>
            <person name="Lee S.M."/>
            <person name="Liu X."/>
            <person name="Afonnikov D.A."/>
            <person name="Skryabin K.G."/>
        </authorList>
    </citation>
    <scope>NUCLEOTIDE SEQUENCE [LARGE SCALE GENOMIC DNA]</scope>
    <source>
        <strain evidence="1">AK-0245</strain>
        <tissue evidence="1">Whole organism</tissue>
    </source>
</reference>
<comment type="caution">
    <text evidence="1">The sequence shown here is derived from an EMBL/GenBank/DDBJ whole genome shotgun (WGS) entry which is preliminary data.</text>
</comment>
<accession>A0A4S2LKU4</accession>
<dbReference type="AlphaFoldDB" id="A0A4S2LKU4"/>
<sequence length="120" mass="13433">MHHQDSWILTVNKDAVNASITVGPEVNAMLATTIRAILTSSAMISDATALDPLLQNKVHLHHTHWPPLCSDKQLQLFYQLRYSLSGSMTAYSLQNERLCLRNHRAMPLNNFIPGIQVLTA</sequence>
<dbReference type="Proteomes" id="UP000308267">
    <property type="component" value="Unassembled WGS sequence"/>
</dbReference>
<gene>
    <name evidence="1" type="ORF">CRM22_008149</name>
</gene>
<name>A0A4S2LKU4_OPIFE</name>
<dbReference type="EMBL" id="SJOL01008092">
    <property type="protein sequence ID" value="TGZ61137.1"/>
    <property type="molecule type" value="Genomic_DNA"/>
</dbReference>
<organism evidence="1 2">
    <name type="scientific">Opisthorchis felineus</name>
    <dbReference type="NCBI Taxonomy" id="147828"/>
    <lineage>
        <taxon>Eukaryota</taxon>
        <taxon>Metazoa</taxon>
        <taxon>Spiralia</taxon>
        <taxon>Lophotrochozoa</taxon>
        <taxon>Platyhelminthes</taxon>
        <taxon>Trematoda</taxon>
        <taxon>Digenea</taxon>
        <taxon>Opisthorchiida</taxon>
        <taxon>Opisthorchiata</taxon>
        <taxon>Opisthorchiidae</taxon>
        <taxon>Opisthorchis</taxon>
    </lineage>
</organism>
<evidence type="ECO:0000313" key="2">
    <source>
        <dbReference type="Proteomes" id="UP000308267"/>
    </source>
</evidence>
<evidence type="ECO:0000313" key="1">
    <source>
        <dbReference type="EMBL" id="TGZ61137.1"/>
    </source>
</evidence>